<evidence type="ECO:0000313" key="2">
    <source>
        <dbReference type="EMBL" id="PRY35647.1"/>
    </source>
</evidence>
<dbReference type="Pfam" id="PF18598">
    <property type="entry name" value="TetR_C_36"/>
    <property type="match status" value="1"/>
</dbReference>
<dbReference type="EMBL" id="PVTF01000013">
    <property type="protein sequence ID" value="PRY35647.1"/>
    <property type="molecule type" value="Genomic_DNA"/>
</dbReference>
<dbReference type="Gene3D" id="1.10.357.10">
    <property type="entry name" value="Tetracycline Repressor, domain 2"/>
    <property type="match status" value="1"/>
</dbReference>
<comment type="caution">
    <text evidence="2">The sequence shown here is derived from an EMBL/GenBank/DDBJ whole genome shotgun (WGS) entry which is preliminary data.</text>
</comment>
<dbReference type="OrthoDB" id="158903at2"/>
<dbReference type="Proteomes" id="UP000239494">
    <property type="component" value="Unassembled WGS sequence"/>
</dbReference>
<dbReference type="RefSeq" id="WP_106193179.1">
    <property type="nucleotide sequence ID" value="NZ_PVTF01000013.1"/>
</dbReference>
<organism evidence="2 3">
    <name type="scientific">Umezawaea tangerina</name>
    <dbReference type="NCBI Taxonomy" id="84725"/>
    <lineage>
        <taxon>Bacteria</taxon>
        <taxon>Bacillati</taxon>
        <taxon>Actinomycetota</taxon>
        <taxon>Actinomycetes</taxon>
        <taxon>Pseudonocardiales</taxon>
        <taxon>Pseudonocardiaceae</taxon>
        <taxon>Umezawaea</taxon>
    </lineage>
</organism>
<evidence type="ECO:0000313" key="3">
    <source>
        <dbReference type="Proteomes" id="UP000239494"/>
    </source>
</evidence>
<dbReference type="InterPro" id="IPR041485">
    <property type="entry name" value="TetR_C_36"/>
</dbReference>
<feature type="domain" description="QsdR TetR regulatory C-terminal" evidence="1">
    <location>
        <begin position="91"/>
        <end position="197"/>
    </location>
</feature>
<sequence>MDEQEQVTALDRALRGTSSRPTVMDAFAAARRRFATGERIDMQGLADELGVNRVTLYRWVGSREQLITEVLWAATRKTFDGYRTETAEGPRAAAALTAFVRDVNNHPGMRQLLRDEPAFALGLLTSTSGEYQQRYLGLIRELISEDRAAGLVSTEIPLEDLAYTAARITESYIHTRVLIDEQPDARRAEVVLRVLLR</sequence>
<protein>
    <recommendedName>
        <fullName evidence="1">QsdR TetR regulatory C-terminal domain-containing protein</fullName>
    </recommendedName>
</protein>
<proteinExistence type="predicted"/>
<name>A0A2T0SQF5_9PSEU</name>
<dbReference type="InterPro" id="IPR009057">
    <property type="entry name" value="Homeodomain-like_sf"/>
</dbReference>
<keyword evidence="3" id="KW-1185">Reference proteome</keyword>
<dbReference type="AlphaFoldDB" id="A0A2T0SQF5"/>
<evidence type="ECO:0000259" key="1">
    <source>
        <dbReference type="Pfam" id="PF18598"/>
    </source>
</evidence>
<gene>
    <name evidence="2" type="ORF">CLV43_11374</name>
</gene>
<reference evidence="2 3" key="1">
    <citation type="submission" date="2018-03" db="EMBL/GenBank/DDBJ databases">
        <title>Genomic Encyclopedia of Archaeal and Bacterial Type Strains, Phase II (KMG-II): from individual species to whole genera.</title>
        <authorList>
            <person name="Goeker M."/>
        </authorList>
    </citation>
    <scope>NUCLEOTIDE SEQUENCE [LARGE SCALE GENOMIC DNA]</scope>
    <source>
        <strain evidence="2 3">DSM 44720</strain>
    </source>
</reference>
<accession>A0A2T0SQF5</accession>
<dbReference type="SUPFAM" id="SSF46689">
    <property type="entry name" value="Homeodomain-like"/>
    <property type="match status" value="1"/>
</dbReference>